<evidence type="ECO:0000313" key="6">
    <source>
        <dbReference type="Proteomes" id="UP001590951"/>
    </source>
</evidence>
<dbReference type="Proteomes" id="UP001590951">
    <property type="component" value="Unassembled WGS sequence"/>
</dbReference>
<evidence type="ECO:0000259" key="4">
    <source>
        <dbReference type="PROSITE" id="PS51733"/>
    </source>
</evidence>
<comment type="similarity">
    <text evidence="1">Belongs to the biotin--protein ligase family.</text>
</comment>
<feature type="region of interest" description="Disordered" evidence="3">
    <location>
        <begin position="325"/>
        <end position="346"/>
    </location>
</feature>
<evidence type="ECO:0000256" key="3">
    <source>
        <dbReference type="SAM" id="MobiDB-lite"/>
    </source>
</evidence>
<keyword evidence="6" id="KW-1185">Reference proteome</keyword>
<dbReference type="SUPFAM" id="SSF55681">
    <property type="entry name" value="Class II aaRS and biotin synthetases"/>
    <property type="match status" value="1"/>
</dbReference>
<feature type="domain" description="BPL/LPL catalytic" evidence="4">
    <location>
        <begin position="395"/>
        <end position="581"/>
    </location>
</feature>
<dbReference type="CDD" id="cd03144">
    <property type="entry name" value="GATase1_ScBLP_like"/>
    <property type="match status" value="1"/>
</dbReference>
<evidence type="ECO:0000313" key="5">
    <source>
        <dbReference type="EMBL" id="KAL2054325.1"/>
    </source>
</evidence>
<name>A0ABR4B9B8_9LECA</name>
<dbReference type="EMBL" id="JBHFEH010000016">
    <property type="protein sequence ID" value="KAL2054325.1"/>
    <property type="molecule type" value="Genomic_DNA"/>
</dbReference>
<dbReference type="Pfam" id="PF09825">
    <property type="entry name" value="BPL_N"/>
    <property type="match status" value="1"/>
</dbReference>
<dbReference type="Pfam" id="PF03099">
    <property type="entry name" value="BPL_LplA_LipB"/>
    <property type="match status" value="1"/>
</dbReference>
<dbReference type="CDD" id="cd16442">
    <property type="entry name" value="BPL"/>
    <property type="match status" value="1"/>
</dbReference>
<dbReference type="Gene3D" id="3.40.50.880">
    <property type="match status" value="1"/>
</dbReference>
<keyword evidence="2" id="KW-0436">Ligase</keyword>
<comment type="caution">
    <text evidence="5">The sequence shown here is derived from an EMBL/GenBank/DDBJ whole genome shotgun (WGS) entry which is preliminary data.</text>
</comment>
<accession>A0ABR4B9B8</accession>
<dbReference type="NCBIfam" id="TIGR00121">
    <property type="entry name" value="birA_ligase"/>
    <property type="match status" value="1"/>
</dbReference>
<dbReference type="PROSITE" id="PS51733">
    <property type="entry name" value="BPL_LPL_CATALYTIC"/>
    <property type="match status" value="1"/>
</dbReference>
<gene>
    <name evidence="5" type="ORF">ABVK25_005466</name>
</gene>
<sequence>MHPLFPQRLHSRSSPHCVYTLRRLLSPNYAVISVEGKAIIEEPWSGTCALLVFPGGADLGYCRTLNGEGNRKISQYVERGGSYLGFCAGAYYASGRCEFEASDKKLEVVGDRELAFYPGICRGLAFPGFVYHSEAGAKAVELKVSKTGLTKSSVPDVFRSYYNGGGVFVDAPKYKDKGVEVLASYTEELKVDSGEDTAAVVYCKVGDGAAVLTCPHPEFAAVNLDRNSQLPGYSEVVEALAEDDKPRTDFLMACLMRLGLEVNQENTAVPSLSRLHLSSMLPNGTSDMMKSLQEIVSIVGGEEYIKDENDTFHLEKPSAWSLGSISALPGKKSEKTDDDDDDVDDDRDIDFNKVVKRLVIHEKEPPPSKETPYFNHHAFFANLNHYYSQTPSESDFGKNIMYGEVVTSTNTLLEKNTELLRRLPAGFTATATVQVAGRGRGSNVWVSPAGSLMFSTVVRHPVSLTTQAPVVFLQYLAALAIVEGIKSYDTGYRNLPVKLKWPNDIYAIDPSSKELTKIGGILVNSHYNASEFLSVVGIGLNTTNAAPTTSLNALNPPYSFTMEKLLARILTTFSAMYEKFINTGFDKSFEELYYKHWLHTDQIVTLEAEGGVRARIKGITRDWGLLLAEELGWEDRATGKIWTLQSDSNSFDFFKGLVKRKV</sequence>
<dbReference type="InterPro" id="IPR004408">
    <property type="entry name" value="Biotin_CoA_COase_ligase"/>
</dbReference>
<evidence type="ECO:0000256" key="1">
    <source>
        <dbReference type="ARBA" id="ARBA00009934"/>
    </source>
</evidence>
<dbReference type="InterPro" id="IPR045864">
    <property type="entry name" value="aa-tRNA-synth_II/BPL/LPL"/>
</dbReference>
<feature type="compositionally biased region" description="Acidic residues" evidence="3">
    <location>
        <begin position="336"/>
        <end position="346"/>
    </location>
</feature>
<proteinExistence type="inferred from homology"/>
<dbReference type="SUPFAM" id="SSF52317">
    <property type="entry name" value="Class I glutamine amidotransferase-like"/>
    <property type="match status" value="2"/>
</dbReference>
<dbReference type="PANTHER" id="PTHR12835">
    <property type="entry name" value="BIOTIN PROTEIN LIGASE"/>
    <property type="match status" value="1"/>
</dbReference>
<dbReference type="InterPro" id="IPR029062">
    <property type="entry name" value="Class_I_gatase-like"/>
</dbReference>
<reference evidence="5 6" key="1">
    <citation type="submission" date="2024-09" db="EMBL/GenBank/DDBJ databases">
        <title>Rethinking Asexuality: The Enigmatic Case of Functional Sexual Genes in Lepraria (Stereocaulaceae).</title>
        <authorList>
            <person name="Doellman M."/>
            <person name="Sun Y."/>
            <person name="Barcenas-Pena A."/>
            <person name="Lumbsch H.T."/>
            <person name="Grewe F."/>
        </authorList>
    </citation>
    <scope>NUCLEOTIDE SEQUENCE [LARGE SCALE GENOMIC DNA]</scope>
    <source>
        <strain evidence="5 6">Grewe 0041</strain>
    </source>
</reference>
<dbReference type="PANTHER" id="PTHR12835:SF5">
    <property type="entry name" value="BIOTIN--PROTEIN LIGASE"/>
    <property type="match status" value="1"/>
</dbReference>
<dbReference type="Gene3D" id="3.30.930.10">
    <property type="entry name" value="Bira Bifunctional Protein, Domain 2"/>
    <property type="match status" value="1"/>
</dbReference>
<organism evidence="5 6">
    <name type="scientific">Lepraria finkii</name>
    <dbReference type="NCBI Taxonomy" id="1340010"/>
    <lineage>
        <taxon>Eukaryota</taxon>
        <taxon>Fungi</taxon>
        <taxon>Dikarya</taxon>
        <taxon>Ascomycota</taxon>
        <taxon>Pezizomycotina</taxon>
        <taxon>Lecanoromycetes</taxon>
        <taxon>OSLEUM clade</taxon>
        <taxon>Lecanoromycetidae</taxon>
        <taxon>Lecanorales</taxon>
        <taxon>Lecanorineae</taxon>
        <taxon>Stereocaulaceae</taxon>
        <taxon>Lepraria</taxon>
    </lineage>
</organism>
<dbReference type="InterPro" id="IPR004143">
    <property type="entry name" value="BPL_LPL_catalytic"/>
</dbReference>
<protein>
    <recommendedName>
        <fullName evidence="4">BPL/LPL catalytic domain-containing protein</fullName>
    </recommendedName>
</protein>
<evidence type="ECO:0000256" key="2">
    <source>
        <dbReference type="ARBA" id="ARBA00022598"/>
    </source>
</evidence>
<dbReference type="InterPro" id="IPR019197">
    <property type="entry name" value="Biotin-prot_ligase_N"/>
</dbReference>